<evidence type="ECO:0000256" key="1">
    <source>
        <dbReference type="SAM" id="Phobius"/>
    </source>
</evidence>
<proteinExistence type="predicted"/>
<comment type="caution">
    <text evidence="2">The sequence shown here is derived from an EMBL/GenBank/DDBJ whole genome shotgun (WGS) entry which is preliminary data.</text>
</comment>
<keyword evidence="1" id="KW-1133">Transmembrane helix</keyword>
<dbReference type="AlphaFoldDB" id="A0AAN9Z774"/>
<accession>A0AAN9Z774</accession>
<protein>
    <submittedName>
        <fullName evidence="2">Uncharacterized protein</fullName>
    </submittedName>
</protein>
<organism evidence="2 3">
    <name type="scientific">Gryllus longicercus</name>
    <dbReference type="NCBI Taxonomy" id="2509291"/>
    <lineage>
        <taxon>Eukaryota</taxon>
        <taxon>Metazoa</taxon>
        <taxon>Ecdysozoa</taxon>
        <taxon>Arthropoda</taxon>
        <taxon>Hexapoda</taxon>
        <taxon>Insecta</taxon>
        <taxon>Pterygota</taxon>
        <taxon>Neoptera</taxon>
        <taxon>Polyneoptera</taxon>
        <taxon>Orthoptera</taxon>
        <taxon>Ensifera</taxon>
        <taxon>Gryllidea</taxon>
        <taxon>Grylloidea</taxon>
        <taxon>Gryllidae</taxon>
        <taxon>Gryllinae</taxon>
        <taxon>Gryllus</taxon>
    </lineage>
</organism>
<evidence type="ECO:0000313" key="3">
    <source>
        <dbReference type="Proteomes" id="UP001378592"/>
    </source>
</evidence>
<keyword evidence="1" id="KW-0812">Transmembrane</keyword>
<gene>
    <name evidence="2" type="ORF">R5R35_011253</name>
</gene>
<sequence>MALVETVLLNSQIRKRLSHILEAMSKCLAIIVLFGLSAANNRMDALKKCNEKYKNASYLTDGVEKWPNHEMMCRIHCAM</sequence>
<dbReference type="EMBL" id="JAZDUA010000050">
    <property type="protein sequence ID" value="KAK7870868.1"/>
    <property type="molecule type" value="Genomic_DNA"/>
</dbReference>
<name>A0AAN9Z774_9ORTH</name>
<feature type="transmembrane region" description="Helical" evidence="1">
    <location>
        <begin position="20"/>
        <end position="39"/>
    </location>
</feature>
<reference evidence="2 3" key="1">
    <citation type="submission" date="2024-03" db="EMBL/GenBank/DDBJ databases">
        <title>The genome assembly and annotation of the cricket Gryllus longicercus Weissman &amp; Gray.</title>
        <authorList>
            <person name="Szrajer S."/>
            <person name="Gray D."/>
            <person name="Ylla G."/>
        </authorList>
    </citation>
    <scope>NUCLEOTIDE SEQUENCE [LARGE SCALE GENOMIC DNA]</scope>
    <source>
        <strain evidence="2">DAG 2021-001</strain>
        <tissue evidence="2">Whole body minus gut</tissue>
    </source>
</reference>
<keyword evidence="3" id="KW-1185">Reference proteome</keyword>
<dbReference type="Proteomes" id="UP001378592">
    <property type="component" value="Unassembled WGS sequence"/>
</dbReference>
<keyword evidence="1" id="KW-0472">Membrane</keyword>
<evidence type="ECO:0000313" key="2">
    <source>
        <dbReference type="EMBL" id="KAK7870868.1"/>
    </source>
</evidence>